<dbReference type="Gene3D" id="3.20.20.80">
    <property type="entry name" value="Glycosidases"/>
    <property type="match status" value="1"/>
</dbReference>
<dbReference type="Pfam" id="PF14307">
    <property type="entry name" value="Glyco_tran_WbsX"/>
    <property type="match status" value="1"/>
</dbReference>
<organism evidence="1 2">
    <name type="scientific">Coprococcus comes</name>
    <dbReference type="NCBI Taxonomy" id="410072"/>
    <lineage>
        <taxon>Bacteria</taxon>
        <taxon>Bacillati</taxon>
        <taxon>Bacillota</taxon>
        <taxon>Clostridia</taxon>
        <taxon>Lachnospirales</taxon>
        <taxon>Lachnospiraceae</taxon>
        <taxon>Coprococcus</taxon>
    </lineage>
</organism>
<evidence type="ECO:0000313" key="2">
    <source>
        <dbReference type="Proteomes" id="UP000260655"/>
    </source>
</evidence>
<protein>
    <submittedName>
        <fullName evidence="1">Glycosyl transferase</fullName>
    </submittedName>
</protein>
<name>A0A3E4GS48_9FIRM</name>
<dbReference type="GO" id="GO:0016740">
    <property type="term" value="F:transferase activity"/>
    <property type="evidence" value="ECO:0007669"/>
    <property type="project" value="UniProtKB-KW"/>
</dbReference>
<dbReference type="AlphaFoldDB" id="A0A3E4GS48"/>
<dbReference type="RefSeq" id="WP_117556581.1">
    <property type="nucleotide sequence ID" value="NZ_QSOV01000003.1"/>
</dbReference>
<dbReference type="Proteomes" id="UP000260655">
    <property type="component" value="Unassembled WGS sequence"/>
</dbReference>
<accession>A0A3E4GS48</accession>
<keyword evidence="1" id="KW-0808">Transferase</keyword>
<comment type="caution">
    <text evidence="1">The sequence shown here is derived from an EMBL/GenBank/DDBJ whole genome shotgun (WGS) entry which is preliminary data.</text>
</comment>
<dbReference type="EMBL" id="QSOV01000003">
    <property type="protein sequence ID" value="RGJ25007.1"/>
    <property type="molecule type" value="Genomic_DNA"/>
</dbReference>
<dbReference type="PANTHER" id="PTHR41244:SF1">
    <property type="entry name" value="GLYCOSYLTRANSFERASE"/>
    <property type="match status" value="1"/>
</dbReference>
<reference evidence="1 2" key="1">
    <citation type="submission" date="2018-08" db="EMBL/GenBank/DDBJ databases">
        <title>A genome reference for cultivated species of the human gut microbiota.</title>
        <authorList>
            <person name="Zou Y."/>
            <person name="Xue W."/>
            <person name="Luo G."/>
        </authorList>
    </citation>
    <scope>NUCLEOTIDE SEQUENCE [LARGE SCALE GENOMIC DNA]</scope>
    <source>
        <strain evidence="1 2">TM07-19</strain>
    </source>
</reference>
<dbReference type="InterPro" id="IPR032719">
    <property type="entry name" value="WbsX"/>
</dbReference>
<proteinExistence type="predicted"/>
<evidence type="ECO:0000313" key="1">
    <source>
        <dbReference type="EMBL" id="RGJ25007.1"/>
    </source>
</evidence>
<dbReference type="CDD" id="cd11579">
    <property type="entry name" value="Glyco_tran_WbsX"/>
    <property type="match status" value="1"/>
</dbReference>
<sequence>MKIIAFYLPQFHNIPENDEWWGNGFTEWTNVKKAKPIFEGHQQPKVPLNNNYYNLLDDNVKVWQADLAKKYGVYGFCYYHYWFNGKMLLEKPMEQMLENKEVDIPFCISWANEPWTKAWVGDEKKMLIAQEYGQEEEWKEHFMYLLPFFKDERYIKKDGKPFFIFYRPDIVPCMKEMIDLWNRLAKENGLNGISFAFQCGDYDWNNSKEADLFDYDIEFQPPYASHWLYSNDGQVIALLKKWRRLLAGWAGKKFGIDLYRYGTARYKKITGQTIANYDAMWKKIIDAKPVRNNSIPGAFVKWDNTPRHGDRGQVNVGTPEKFKYYLSKQIKHAKNDYHEDMIFMYAWNEWAEGGYLEPDEDDKYGYLEAIKAALEENNEFPNY</sequence>
<gene>
    <name evidence="1" type="ORF">DXD67_04480</name>
</gene>
<dbReference type="PANTHER" id="PTHR41244">
    <property type="entry name" value="RHAMNAN SYNTHESIS F"/>
    <property type="match status" value="1"/>
</dbReference>